<sequence length="74" mass="8291">MPDLGLLLSLAIRYIRCHIDHVELFDSRPVSPFSTESMLHYALNSYRHPATLAPHITLVLIAAIHIHLAFSADS</sequence>
<protein>
    <submittedName>
        <fullName evidence="1">Uncharacterized protein</fullName>
    </submittedName>
</protein>
<proteinExistence type="predicted"/>
<accession>A0A409X008</accession>
<comment type="caution">
    <text evidence="1">The sequence shown here is derived from an EMBL/GenBank/DDBJ whole genome shotgun (WGS) entry which is preliminary data.</text>
</comment>
<keyword evidence="2" id="KW-1185">Reference proteome</keyword>
<evidence type="ECO:0000313" key="2">
    <source>
        <dbReference type="Proteomes" id="UP000284706"/>
    </source>
</evidence>
<name>A0A409X008_9AGAR</name>
<gene>
    <name evidence="1" type="ORF">CVT26_011427</name>
</gene>
<organism evidence="1 2">
    <name type="scientific">Gymnopilus dilepis</name>
    <dbReference type="NCBI Taxonomy" id="231916"/>
    <lineage>
        <taxon>Eukaryota</taxon>
        <taxon>Fungi</taxon>
        <taxon>Dikarya</taxon>
        <taxon>Basidiomycota</taxon>
        <taxon>Agaricomycotina</taxon>
        <taxon>Agaricomycetes</taxon>
        <taxon>Agaricomycetidae</taxon>
        <taxon>Agaricales</taxon>
        <taxon>Agaricineae</taxon>
        <taxon>Hymenogastraceae</taxon>
        <taxon>Gymnopilus</taxon>
    </lineage>
</organism>
<evidence type="ECO:0000313" key="1">
    <source>
        <dbReference type="EMBL" id="PPQ84049.1"/>
    </source>
</evidence>
<dbReference type="AlphaFoldDB" id="A0A409X008"/>
<reference evidence="1 2" key="1">
    <citation type="journal article" date="2018" name="Evol. Lett.">
        <title>Horizontal gene cluster transfer increased hallucinogenic mushroom diversity.</title>
        <authorList>
            <person name="Reynolds H.T."/>
            <person name="Vijayakumar V."/>
            <person name="Gluck-Thaler E."/>
            <person name="Korotkin H.B."/>
            <person name="Matheny P.B."/>
            <person name="Slot J.C."/>
        </authorList>
    </citation>
    <scope>NUCLEOTIDE SEQUENCE [LARGE SCALE GENOMIC DNA]</scope>
    <source>
        <strain evidence="1 2">SRW20</strain>
    </source>
</reference>
<dbReference type="InParanoid" id="A0A409X008"/>
<dbReference type="EMBL" id="NHYE01004537">
    <property type="protein sequence ID" value="PPQ84049.1"/>
    <property type="molecule type" value="Genomic_DNA"/>
</dbReference>
<dbReference type="Proteomes" id="UP000284706">
    <property type="component" value="Unassembled WGS sequence"/>
</dbReference>